<dbReference type="InParanoid" id="A0A0V0QH92"/>
<evidence type="ECO:0000313" key="4">
    <source>
        <dbReference type="Proteomes" id="UP000054937"/>
    </source>
</evidence>
<sequence length="313" mass="35864">MSKNQNIFAVFSDNEDSDVETNQRTQNKGEKRIRTRGKKQVKSTTEAYPEKTQKELNQQKDNQRPHQRGGVNHRNRSKDRQSGTGISGVQRNHYRKGGAGKGNLGTIKDELQREPQVEEDEEEEEEEEVEDNTMTLEQYLQNKGADLNAVLNKQEQAKQREIDQKQLEQQLKKDKLELIQKKPEREQVVQGKTAKQAPGYKPTYGGEGAELIGFRTGFVAEKQKKRAAKPAVEQVAKDGQEEVQEQVKEQVKEEGAEKQQGERRQYNKGGNNNYKRNYNNRDNQRKGGNQRSGNAHRGKGFNVDNNEQDFPTL</sequence>
<evidence type="ECO:0000256" key="1">
    <source>
        <dbReference type="SAM" id="MobiDB-lite"/>
    </source>
</evidence>
<comment type="caution">
    <text evidence="3">The sequence shown here is derived from an EMBL/GenBank/DDBJ whole genome shotgun (WGS) entry which is preliminary data.</text>
</comment>
<feature type="compositionally biased region" description="Basic and acidic residues" evidence="1">
    <location>
        <begin position="235"/>
        <end position="265"/>
    </location>
</feature>
<evidence type="ECO:0000259" key="2">
    <source>
        <dbReference type="SMART" id="SM01233"/>
    </source>
</evidence>
<dbReference type="EMBL" id="LDAU01000169">
    <property type="protein sequence ID" value="KRX01617.1"/>
    <property type="molecule type" value="Genomic_DNA"/>
</dbReference>
<dbReference type="Proteomes" id="UP000054937">
    <property type="component" value="Unassembled WGS sequence"/>
</dbReference>
<dbReference type="AlphaFoldDB" id="A0A0V0QH92"/>
<proteinExistence type="predicted"/>
<protein>
    <recommendedName>
        <fullName evidence="2">Hyaluronan/mRNA-binding protein domain-containing protein</fullName>
    </recommendedName>
</protein>
<keyword evidence="4" id="KW-1185">Reference proteome</keyword>
<feature type="compositionally biased region" description="Basic and acidic residues" evidence="1">
    <location>
        <begin position="107"/>
        <end position="116"/>
    </location>
</feature>
<feature type="region of interest" description="Disordered" evidence="1">
    <location>
        <begin position="1"/>
        <end position="133"/>
    </location>
</feature>
<organism evidence="3 4">
    <name type="scientific">Pseudocohnilembus persalinus</name>
    <name type="common">Ciliate</name>
    <dbReference type="NCBI Taxonomy" id="266149"/>
    <lineage>
        <taxon>Eukaryota</taxon>
        <taxon>Sar</taxon>
        <taxon>Alveolata</taxon>
        <taxon>Ciliophora</taxon>
        <taxon>Intramacronucleata</taxon>
        <taxon>Oligohymenophorea</taxon>
        <taxon>Scuticociliatia</taxon>
        <taxon>Philasterida</taxon>
        <taxon>Pseudocohnilembidae</taxon>
        <taxon>Pseudocohnilembus</taxon>
    </lineage>
</organism>
<reference evidence="3 4" key="1">
    <citation type="journal article" date="2015" name="Sci. Rep.">
        <title>Genome of the facultative scuticociliatosis pathogen Pseudocohnilembus persalinus provides insight into its virulence through horizontal gene transfer.</title>
        <authorList>
            <person name="Xiong J."/>
            <person name="Wang G."/>
            <person name="Cheng J."/>
            <person name="Tian M."/>
            <person name="Pan X."/>
            <person name="Warren A."/>
            <person name="Jiang C."/>
            <person name="Yuan D."/>
            <person name="Miao W."/>
        </authorList>
    </citation>
    <scope>NUCLEOTIDE SEQUENCE [LARGE SCALE GENOMIC DNA]</scope>
    <source>
        <strain evidence="3">36N120E</strain>
    </source>
</reference>
<feature type="compositionally biased region" description="Basic residues" evidence="1">
    <location>
        <begin position="65"/>
        <end position="77"/>
    </location>
</feature>
<dbReference type="InterPro" id="IPR006861">
    <property type="entry name" value="HABP4_PAIRBP1-bd"/>
</dbReference>
<feature type="compositionally biased region" description="Acidic residues" evidence="1">
    <location>
        <begin position="117"/>
        <end position="131"/>
    </location>
</feature>
<dbReference type="SMART" id="SM01233">
    <property type="entry name" value="HABP4_PAI-RBP1"/>
    <property type="match status" value="1"/>
</dbReference>
<dbReference type="OrthoDB" id="784393at2759"/>
<evidence type="ECO:0000313" key="3">
    <source>
        <dbReference type="EMBL" id="KRX01617.1"/>
    </source>
</evidence>
<feature type="compositionally biased region" description="Low complexity" evidence="1">
    <location>
        <begin position="267"/>
        <end position="281"/>
    </location>
</feature>
<dbReference type="OMA" id="NNTRNQR"/>
<feature type="region of interest" description="Disordered" evidence="1">
    <location>
        <begin position="221"/>
        <end position="313"/>
    </location>
</feature>
<feature type="compositionally biased region" description="Basic and acidic residues" evidence="1">
    <location>
        <begin position="48"/>
        <end position="64"/>
    </location>
</feature>
<dbReference type="Gene3D" id="6.10.140.1040">
    <property type="match status" value="1"/>
</dbReference>
<name>A0A0V0QH92_PSEPJ</name>
<feature type="domain" description="Hyaluronan/mRNA-binding protein" evidence="2">
    <location>
        <begin position="74"/>
        <end position="157"/>
    </location>
</feature>
<feature type="region of interest" description="Disordered" evidence="1">
    <location>
        <begin position="179"/>
        <end position="208"/>
    </location>
</feature>
<feature type="compositionally biased region" description="Polar residues" evidence="1">
    <location>
        <begin position="303"/>
        <end position="313"/>
    </location>
</feature>
<gene>
    <name evidence="3" type="ORF">PPERSA_00324</name>
</gene>
<accession>A0A0V0QH92</accession>